<evidence type="ECO:0000259" key="10">
    <source>
        <dbReference type="PROSITE" id="PS50102"/>
    </source>
</evidence>
<evidence type="ECO:0000313" key="12">
    <source>
        <dbReference type="Proteomes" id="UP000594638"/>
    </source>
</evidence>
<protein>
    <submittedName>
        <fullName evidence="11">Polyadenylate-binding 2-like</fullName>
    </submittedName>
</protein>
<keyword evidence="12" id="KW-1185">Reference proteome</keyword>
<evidence type="ECO:0000256" key="2">
    <source>
        <dbReference type="ARBA" id="ARBA00004496"/>
    </source>
</evidence>
<evidence type="ECO:0000256" key="8">
    <source>
        <dbReference type="ARBA" id="ARBA00054110"/>
    </source>
</evidence>
<keyword evidence="5" id="KW-0677">Repeat</keyword>
<dbReference type="GO" id="GO:0003723">
    <property type="term" value="F:RNA binding"/>
    <property type="evidence" value="ECO:0007669"/>
    <property type="project" value="UniProtKB-UniRule"/>
</dbReference>
<organism evidence="11 12">
    <name type="scientific">Olea europaea subsp. europaea</name>
    <dbReference type="NCBI Taxonomy" id="158383"/>
    <lineage>
        <taxon>Eukaryota</taxon>
        <taxon>Viridiplantae</taxon>
        <taxon>Streptophyta</taxon>
        <taxon>Embryophyta</taxon>
        <taxon>Tracheophyta</taxon>
        <taxon>Spermatophyta</taxon>
        <taxon>Magnoliopsida</taxon>
        <taxon>eudicotyledons</taxon>
        <taxon>Gunneridae</taxon>
        <taxon>Pentapetalae</taxon>
        <taxon>asterids</taxon>
        <taxon>lamiids</taxon>
        <taxon>Lamiales</taxon>
        <taxon>Oleaceae</taxon>
        <taxon>Oleeae</taxon>
        <taxon>Olea</taxon>
    </lineage>
</organism>
<dbReference type="FunFam" id="3.30.70.330:FF:000651">
    <property type="entry name" value="Poly(A) binding protein cytoplasmic 1 like"/>
    <property type="match status" value="1"/>
</dbReference>
<evidence type="ECO:0000256" key="9">
    <source>
        <dbReference type="PROSITE-ProRule" id="PRU00176"/>
    </source>
</evidence>
<dbReference type="InterPro" id="IPR012677">
    <property type="entry name" value="Nucleotide-bd_a/b_plait_sf"/>
</dbReference>
<gene>
    <name evidence="11" type="ORF">OLEA9_A009706</name>
</gene>
<proteinExistence type="inferred from homology"/>
<dbReference type="PROSITE" id="PS50102">
    <property type="entry name" value="RRM"/>
    <property type="match status" value="2"/>
</dbReference>
<dbReference type="SMART" id="SM00360">
    <property type="entry name" value="RRM"/>
    <property type="match status" value="3"/>
</dbReference>
<feature type="domain" description="RRM" evidence="10">
    <location>
        <begin position="188"/>
        <end position="251"/>
    </location>
</feature>
<keyword evidence="7" id="KW-0539">Nucleus</keyword>
<comment type="function">
    <text evidence="8">Binds the poly(A) tail of mRNA. Appears to be an important mediator of the multiple roles of the poly(A) tail in mRNA biogenesis, stability and translation.</text>
</comment>
<accession>A0A8S0QV29</accession>
<dbReference type="PANTHER" id="PTHR24012">
    <property type="entry name" value="RNA BINDING PROTEIN"/>
    <property type="match status" value="1"/>
</dbReference>
<evidence type="ECO:0000256" key="6">
    <source>
        <dbReference type="ARBA" id="ARBA00022884"/>
    </source>
</evidence>
<dbReference type="InterPro" id="IPR035979">
    <property type="entry name" value="RBD_domain_sf"/>
</dbReference>
<dbReference type="GO" id="GO:0005634">
    <property type="term" value="C:nucleus"/>
    <property type="evidence" value="ECO:0007669"/>
    <property type="project" value="UniProtKB-SubCell"/>
</dbReference>
<name>A0A8S0QV29_OLEEU</name>
<evidence type="ECO:0000256" key="3">
    <source>
        <dbReference type="ARBA" id="ARBA00008557"/>
    </source>
</evidence>
<evidence type="ECO:0000256" key="4">
    <source>
        <dbReference type="ARBA" id="ARBA00022490"/>
    </source>
</evidence>
<evidence type="ECO:0000256" key="1">
    <source>
        <dbReference type="ARBA" id="ARBA00004123"/>
    </source>
</evidence>
<dbReference type="Gene3D" id="3.30.70.330">
    <property type="match status" value="3"/>
</dbReference>
<dbReference type="Gramene" id="OE9A009706T1">
    <property type="protein sequence ID" value="OE9A009706C1"/>
    <property type="gene ID" value="OE9A009706"/>
</dbReference>
<dbReference type="OrthoDB" id="1928326at2759"/>
<comment type="similarity">
    <text evidence="3">Belongs to the polyadenylate-binding protein type-1 family.</text>
</comment>
<dbReference type="EMBL" id="CACTIH010001964">
    <property type="protein sequence ID" value="CAA2970180.1"/>
    <property type="molecule type" value="Genomic_DNA"/>
</dbReference>
<sequence length="267" mass="28938">MAQIQMQHQNVLAASVGPNGVPAATPAPGGGTSQFPSTSFVHKSGAANILIKNFDKSIDNKALHDIFSRFGNILSCKIATDPSGQLKAMVLYNLIMKIQHNMERESVQSKTQFNNVYVKNLAESTTDDDLKKIFGLHGAITSAVVMRDADGKSKCFGFVNFEKAGDAAQAVEALNGKKFGDEECIDDDKLKELFSEFGTVASCKVMRDPSGVSRGSGFVAFTTPEEASRALSEMNGKMVISKPLYVALAQRKEERRARLQAGFGYQQ</sequence>
<evidence type="ECO:0000313" key="11">
    <source>
        <dbReference type="EMBL" id="CAA2970180.1"/>
    </source>
</evidence>
<feature type="domain" description="RRM" evidence="10">
    <location>
        <begin position="114"/>
        <end position="197"/>
    </location>
</feature>
<dbReference type="SUPFAM" id="SSF54928">
    <property type="entry name" value="RNA-binding domain, RBD"/>
    <property type="match status" value="2"/>
</dbReference>
<dbReference type="InterPro" id="IPR000504">
    <property type="entry name" value="RRM_dom"/>
</dbReference>
<keyword evidence="4" id="KW-0963">Cytoplasm</keyword>
<comment type="subcellular location">
    <subcellularLocation>
        <location evidence="2">Cytoplasm</location>
    </subcellularLocation>
    <subcellularLocation>
        <location evidence="1">Nucleus</location>
    </subcellularLocation>
</comment>
<dbReference type="AlphaFoldDB" id="A0A8S0QV29"/>
<dbReference type="Proteomes" id="UP000594638">
    <property type="component" value="Unassembled WGS sequence"/>
</dbReference>
<comment type="caution">
    <text evidence="11">The sequence shown here is derived from an EMBL/GenBank/DDBJ whole genome shotgun (WGS) entry which is preliminary data.</text>
</comment>
<evidence type="ECO:0000256" key="5">
    <source>
        <dbReference type="ARBA" id="ARBA00022737"/>
    </source>
</evidence>
<keyword evidence="6 9" id="KW-0694">RNA-binding</keyword>
<reference evidence="11 12" key="1">
    <citation type="submission" date="2019-12" db="EMBL/GenBank/DDBJ databases">
        <authorList>
            <person name="Alioto T."/>
            <person name="Alioto T."/>
            <person name="Gomez Garrido J."/>
        </authorList>
    </citation>
    <scope>NUCLEOTIDE SEQUENCE [LARGE SCALE GENOMIC DNA]</scope>
</reference>
<dbReference type="GO" id="GO:0005737">
    <property type="term" value="C:cytoplasm"/>
    <property type="evidence" value="ECO:0007669"/>
    <property type="project" value="UniProtKB-SubCell"/>
</dbReference>
<dbReference type="Pfam" id="PF00076">
    <property type="entry name" value="RRM_1"/>
    <property type="match status" value="3"/>
</dbReference>
<evidence type="ECO:0000256" key="7">
    <source>
        <dbReference type="ARBA" id="ARBA00023242"/>
    </source>
</evidence>